<dbReference type="Proteomes" id="UP000887579">
    <property type="component" value="Unplaced"/>
</dbReference>
<reference evidence="2" key="1">
    <citation type="submission" date="2022-11" db="UniProtKB">
        <authorList>
            <consortium name="WormBaseParasite"/>
        </authorList>
    </citation>
    <scope>IDENTIFICATION</scope>
</reference>
<name>A0AC34GL50_9BILA</name>
<dbReference type="WBParaSite" id="ES5_v2.g30383.t1">
    <property type="protein sequence ID" value="ES5_v2.g30383.t1"/>
    <property type="gene ID" value="ES5_v2.g30383"/>
</dbReference>
<evidence type="ECO:0000313" key="2">
    <source>
        <dbReference type="WBParaSite" id="ES5_v2.g30383.t1"/>
    </source>
</evidence>
<evidence type="ECO:0000313" key="1">
    <source>
        <dbReference type="Proteomes" id="UP000887579"/>
    </source>
</evidence>
<accession>A0AC34GL50</accession>
<sequence>MCTTANECYAGIVILCFDSDVPNYSEGSKQCRSNQCEFQAGFSRDSGTLLAKFFKASSLVEINEGCGIVTMKSPTTTFFNVKDSSCFPKIYEGNVVKMDVKQASPQCKAKIIGAREWTPPTSTAASISSTNPTSNAKESSITKEAMWIIIAVVVV</sequence>
<protein>
    <submittedName>
        <fullName evidence="2">Uncharacterized protein</fullName>
    </submittedName>
</protein>
<proteinExistence type="predicted"/>
<organism evidence="1 2">
    <name type="scientific">Panagrolaimus sp. ES5</name>
    <dbReference type="NCBI Taxonomy" id="591445"/>
    <lineage>
        <taxon>Eukaryota</taxon>
        <taxon>Metazoa</taxon>
        <taxon>Ecdysozoa</taxon>
        <taxon>Nematoda</taxon>
        <taxon>Chromadorea</taxon>
        <taxon>Rhabditida</taxon>
        <taxon>Tylenchina</taxon>
        <taxon>Panagrolaimomorpha</taxon>
        <taxon>Panagrolaimoidea</taxon>
        <taxon>Panagrolaimidae</taxon>
        <taxon>Panagrolaimus</taxon>
    </lineage>
</organism>